<dbReference type="InterPro" id="IPR027417">
    <property type="entry name" value="P-loop_NTPase"/>
</dbReference>
<keyword evidence="5" id="KW-0547">Nucleotide-binding</keyword>
<evidence type="ECO:0000256" key="3">
    <source>
        <dbReference type="ARBA" id="ARBA00022553"/>
    </source>
</evidence>
<dbReference type="InterPro" id="IPR029016">
    <property type="entry name" value="GAF-like_dom_sf"/>
</dbReference>
<evidence type="ECO:0000256" key="6">
    <source>
        <dbReference type="ARBA" id="ARBA00022777"/>
    </source>
</evidence>
<feature type="compositionally biased region" description="Polar residues" evidence="10">
    <location>
        <begin position="372"/>
        <end position="389"/>
    </location>
</feature>
<dbReference type="InterPro" id="IPR003018">
    <property type="entry name" value="GAF"/>
</dbReference>
<dbReference type="PROSITE" id="PS50011">
    <property type="entry name" value="PROTEIN_KINASE_DOM"/>
    <property type="match status" value="1"/>
</dbReference>
<dbReference type="InterPro" id="IPR041664">
    <property type="entry name" value="AAA_16"/>
</dbReference>
<dbReference type="PRINTS" id="PR00344">
    <property type="entry name" value="BCTRLSENSOR"/>
</dbReference>
<dbReference type="InterPro" id="IPR001789">
    <property type="entry name" value="Sig_transdc_resp-reg_receiver"/>
</dbReference>
<feature type="domain" description="Response regulatory" evidence="13">
    <location>
        <begin position="2165"/>
        <end position="2290"/>
    </location>
</feature>
<protein>
    <recommendedName>
        <fullName evidence="2">histidine kinase</fullName>
        <ecNumber evidence="2">2.7.13.3</ecNumber>
    </recommendedName>
</protein>
<dbReference type="Pfam" id="PF13191">
    <property type="entry name" value="AAA_16"/>
    <property type="match status" value="1"/>
</dbReference>
<dbReference type="Gene3D" id="1.10.287.130">
    <property type="match status" value="1"/>
</dbReference>
<keyword evidence="3 9" id="KW-0597">Phosphoprotein</keyword>
<organism evidence="14 15">
    <name type="scientific">Lichtheimia ornata</name>
    <dbReference type="NCBI Taxonomy" id="688661"/>
    <lineage>
        <taxon>Eukaryota</taxon>
        <taxon>Fungi</taxon>
        <taxon>Fungi incertae sedis</taxon>
        <taxon>Mucoromycota</taxon>
        <taxon>Mucoromycotina</taxon>
        <taxon>Mucoromycetes</taxon>
        <taxon>Mucorales</taxon>
        <taxon>Lichtheimiaceae</taxon>
        <taxon>Lichtheimia</taxon>
    </lineage>
</organism>
<dbReference type="SMART" id="SM00388">
    <property type="entry name" value="HisKA"/>
    <property type="match status" value="1"/>
</dbReference>
<evidence type="ECO:0000256" key="8">
    <source>
        <dbReference type="ARBA" id="ARBA00023012"/>
    </source>
</evidence>
<evidence type="ECO:0000256" key="7">
    <source>
        <dbReference type="ARBA" id="ARBA00022840"/>
    </source>
</evidence>
<dbReference type="Pfam" id="PF13185">
    <property type="entry name" value="GAF_2"/>
    <property type="match status" value="1"/>
</dbReference>
<comment type="caution">
    <text evidence="14">The sequence shown here is derived from an EMBL/GenBank/DDBJ whole genome shotgun (WGS) entry which is preliminary data.</text>
</comment>
<dbReference type="SMART" id="SM00065">
    <property type="entry name" value="GAF"/>
    <property type="match status" value="1"/>
</dbReference>
<evidence type="ECO:0000256" key="5">
    <source>
        <dbReference type="ARBA" id="ARBA00022741"/>
    </source>
</evidence>
<feature type="region of interest" description="Disordered" evidence="10">
    <location>
        <begin position="748"/>
        <end position="799"/>
    </location>
</feature>
<keyword evidence="7" id="KW-0067">ATP-binding</keyword>
<evidence type="ECO:0000259" key="12">
    <source>
        <dbReference type="PROSITE" id="PS50109"/>
    </source>
</evidence>
<dbReference type="InterPro" id="IPR003594">
    <property type="entry name" value="HATPase_dom"/>
</dbReference>
<dbReference type="InterPro" id="IPR036890">
    <property type="entry name" value="HATPase_C_sf"/>
</dbReference>
<evidence type="ECO:0000256" key="10">
    <source>
        <dbReference type="SAM" id="MobiDB-lite"/>
    </source>
</evidence>
<dbReference type="SMART" id="SM00387">
    <property type="entry name" value="HATPase_c"/>
    <property type="match status" value="1"/>
</dbReference>
<dbReference type="SMART" id="SM00448">
    <property type="entry name" value="REC"/>
    <property type="match status" value="1"/>
</dbReference>
<dbReference type="EC" id="2.7.13.3" evidence="2"/>
<dbReference type="SUPFAM" id="SSF55781">
    <property type="entry name" value="GAF domain-like"/>
    <property type="match status" value="1"/>
</dbReference>
<dbReference type="SUPFAM" id="SSF55874">
    <property type="entry name" value="ATPase domain of HSP90 chaperone/DNA topoisomerase II/histidine kinase"/>
    <property type="match status" value="1"/>
</dbReference>
<feature type="modified residue" description="4-aspartylphosphate" evidence="9">
    <location>
        <position position="2217"/>
    </location>
</feature>
<dbReference type="CDD" id="cd00082">
    <property type="entry name" value="HisKA"/>
    <property type="match status" value="1"/>
</dbReference>
<dbReference type="Gene3D" id="1.10.510.10">
    <property type="entry name" value="Transferase(Phosphotransferase) domain 1"/>
    <property type="match status" value="1"/>
</dbReference>
<proteinExistence type="predicted"/>
<evidence type="ECO:0000259" key="11">
    <source>
        <dbReference type="PROSITE" id="PS50011"/>
    </source>
</evidence>
<dbReference type="Pfam" id="PF02518">
    <property type="entry name" value="HATPase_c"/>
    <property type="match status" value="1"/>
</dbReference>
<dbReference type="CDD" id="cd17546">
    <property type="entry name" value="REC_hyHK_CKI1_RcsC-like"/>
    <property type="match status" value="1"/>
</dbReference>
<evidence type="ECO:0000256" key="4">
    <source>
        <dbReference type="ARBA" id="ARBA00022679"/>
    </source>
</evidence>
<evidence type="ECO:0000313" key="14">
    <source>
        <dbReference type="EMBL" id="KAJ8653537.1"/>
    </source>
</evidence>
<keyword evidence="15" id="KW-1185">Reference proteome</keyword>
<dbReference type="CDD" id="cd16922">
    <property type="entry name" value="HATPase_EvgS-ArcB-TorS-like"/>
    <property type="match status" value="1"/>
</dbReference>
<dbReference type="SUPFAM" id="SSF52172">
    <property type="entry name" value="CheY-like"/>
    <property type="match status" value="1"/>
</dbReference>
<dbReference type="Gene3D" id="3.30.450.40">
    <property type="match status" value="1"/>
</dbReference>
<dbReference type="InterPro" id="IPR000719">
    <property type="entry name" value="Prot_kinase_dom"/>
</dbReference>
<accession>A0AAD7UVP3</accession>
<feature type="region of interest" description="Disordered" evidence="10">
    <location>
        <begin position="1469"/>
        <end position="1494"/>
    </location>
</feature>
<dbReference type="GO" id="GO:0000155">
    <property type="term" value="F:phosphorelay sensor kinase activity"/>
    <property type="evidence" value="ECO:0007669"/>
    <property type="project" value="InterPro"/>
</dbReference>
<feature type="compositionally biased region" description="Polar residues" evidence="10">
    <location>
        <begin position="768"/>
        <end position="794"/>
    </location>
</feature>
<comment type="catalytic activity">
    <reaction evidence="1">
        <text>ATP + protein L-histidine = ADP + protein N-phospho-L-histidine.</text>
        <dbReference type="EC" id="2.7.13.3"/>
    </reaction>
</comment>
<dbReference type="InterPro" id="IPR011006">
    <property type="entry name" value="CheY-like_superfamily"/>
</dbReference>
<dbReference type="Gene3D" id="3.40.50.2300">
    <property type="match status" value="1"/>
</dbReference>
<dbReference type="SUPFAM" id="SSF47384">
    <property type="entry name" value="Homodimeric domain of signal transducing histidine kinase"/>
    <property type="match status" value="1"/>
</dbReference>
<dbReference type="EMBL" id="JARTCD010000076">
    <property type="protein sequence ID" value="KAJ8653537.1"/>
    <property type="molecule type" value="Genomic_DNA"/>
</dbReference>
<dbReference type="PANTHER" id="PTHR45339:SF5">
    <property type="entry name" value="HISTIDINE KINASE"/>
    <property type="match status" value="1"/>
</dbReference>
<feature type="region of interest" description="Disordered" evidence="10">
    <location>
        <begin position="368"/>
        <end position="405"/>
    </location>
</feature>
<dbReference type="Proteomes" id="UP001234581">
    <property type="component" value="Unassembled WGS sequence"/>
</dbReference>
<name>A0AAD7UVP3_9FUNG</name>
<sequence length="2293" mass="257935">MPSTESSSGSLSDTTFRSRLADALHITGYHFVNATRIPNVDHCNNNLSLINGYRVSDKMAVVAKVSNNTFQLEREYYIIKQLYQTADGPQYLVRPVEYTHLSSSGLAVAIYADAYNDHQFSNRTIDDIGTFLRLAIRCTDIMEFIHRHSTVHGQINMDAFRWDGATGVRLWNFAVNGSSGNASFEKYLTSEGWRKYQKNQAIMQNSLIYISPEQTGRTTYMADHRSDIYSLGVVFFVLLTGQLPFEGGPLQIVNSILSRKMPAVHDIQLNVPEVISQIIEKMVCKTPDDRYMSMHGVKCDLEECLQRLTTGDTGVIPSFPLAQHDIASVFMIPRTVYGRQPIISRMIYIIELFVSQYKPVKIRSSRHGSSFEAYSNSDPDTEQKSSSTPNSPPGHDNSDISSTSSRLVSINGGKQAATVVGIYGPGGIGKSTLFNVVQPLARKSGYITSTKFDSRNKVPYSGMLRLLSQALQQILSETEEEVCRFGDHLKAWLGSQFSNIAVLADRVPELKSLLVATGEKDEFTRVRDASQFQVDDVEARLRFHNLYIEVFRAVSNWRMITIFIDDLHQADDPSVDVLLALLLSKVNILVFMSYRDQEMNDKQSSLLENQYANIQFIEVGRLTMDSMTDFVCDTLHRQRDTTDRSYVMPLAELIHRKTNGNAFFAAQLLRMLERKKHIYFNWEFNVWEYDRERIEQGTFLDTMEADVSFMVARLQELPHHGQQLLKLASFVGDTFSWSTVKALMAGSISDDESEDGSSDKSSVMSADTATDSTQFSGASQRSTNTTMSPSSGSRKTYDPISGLHTVIQEGYVMPIGDGEFKWSHDRITQAAGELVKPGARAKIHLKIAQHMMQEKLVDSFLVADHLLKCQELLKVMDDKDPYRMLLIDAGSKGRQSGAHNMAFNYYKAAIRLGDPEKDWDEDHYASSLQVYINALALSFVMGDNETTEEWMATIFKHAKNALDRKAAYLIQSRYYLLERRPHDGRDSLLTCLEDLGNERFLFKGNPKEAMDQEYKQLEMTIEEVGIDQIPDTKLANDPHVLATMDILEELTHLLYWTSQLHEMSTCATRVVNMALKHGMAPVASIACEFLALGYIHMYKNYAAAERMGQLGIVLADRHGGNYEKDRTYLLYGVFIGHFNRHYRDSTPLLYAGTQHASSAGDRDFEFYGQLNRGTNLFQIGHHLSDVLPVAEDCADQTIKWSETTDRNVMAMAAVQVIKALMGRTYWEDGKVFDGDDGFNDEHFITESCMKLGSASEIPLNWYQSHKIIAMTLYEHYEQAIELGSFCYRTLAQVPGMRHSLVALFYYSIALIARARGNNKTLDDCIKQVAINQKILYELMQHCRVNYSLYWTLVEAELASLEGHHRIIEAISLYEEAINQAREGGWYLELCITHELAGAFYYRQGIRNVAYTLIKKAVDLYTGYGAFGKSRHLNAKYVDLLSLFNDDRIEARDKSAQTDPFPLLATADRDPQQTWSNSSHDHASSNPLANEPYSSELIPPVTTEQTLVTLDIIDMASILKSSQVLSSEVKFDALLKSMMHIILENSGADRGAIIVNEDKRFGIGAYGNQEEDDPITTYDEPERINKNSSLVSSQIIHHTIHTSESIFIADVEQDARFAVGSWFERAGKKSVICMPIMHKASTVGCLFIEGAVGIFTQRHITVLGLLCQQMGISLTNASLFKSVKRVTTANVKMIETQKQALEEARRSKEAADKATRLREIFLANMSHEIRTPFSGFYGMITLLSETELDPAQYDLVRTAKASCEGLLQIIDDLLNFSKLQAGKVSLDLAPVHVEELIADITDMLIAIAIQKRINVTYTVANDVPAVIMADANRLRQIVINLLGNAIKFTHEGEIVIRCSIDRHKKGTMQTSNDEVPLLFEVVDTGIGISEEQQKVLFMPFSQVDGSTTRKYGGTGLGLSICLQLVTLMKGNIDVISEPGKGSNFRFSIKVAPVNDNAKDFSDSMKALSECLEKTRVLVADTHSSTINMVSNFLPNVPLDGVSDYVDLKQETPYGVVIVGLLLAHKEGTLSRWETELQKIMKRAKVTVVMQYPLASGNGGRGDAALIEPSHWAVEREQRCQQQQQQPFHISSYRHLDVQQGLVRMAVPLRRNKLLKVLAGFLENEHRESPTNKTPRPTHFNRAASSEIKLAIETIPEEHRNAFKKMHILIAEDNVVAQKLLYKQLKRYGFNVTCANNGAEAIAAWENQPMGYFRIAFFDHHMPKCDGVEATKTIRKMEKEARHGNMKRLPIVALTADIQDSARAICVNAGMDGYLTKPLNEFALLEFIKQHCIDQ</sequence>
<dbReference type="GO" id="GO:0005524">
    <property type="term" value="F:ATP binding"/>
    <property type="evidence" value="ECO:0007669"/>
    <property type="project" value="UniProtKB-KW"/>
</dbReference>
<dbReference type="SUPFAM" id="SSF52540">
    <property type="entry name" value="P-loop containing nucleoside triphosphate hydrolases"/>
    <property type="match status" value="1"/>
</dbReference>
<dbReference type="InterPro" id="IPR005467">
    <property type="entry name" value="His_kinase_dom"/>
</dbReference>
<dbReference type="Gene3D" id="3.30.565.10">
    <property type="entry name" value="Histidine kinase-like ATPase, C-terminal domain"/>
    <property type="match status" value="1"/>
</dbReference>
<evidence type="ECO:0000256" key="9">
    <source>
        <dbReference type="PROSITE-ProRule" id="PRU00169"/>
    </source>
</evidence>
<evidence type="ECO:0000313" key="15">
    <source>
        <dbReference type="Proteomes" id="UP001234581"/>
    </source>
</evidence>
<keyword evidence="6" id="KW-0418">Kinase</keyword>
<keyword evidence="4" id="KW-0808">Transferase</keyword>
<dbReference type="Pfam" id="PF00072">
    <property type="entry name" value="Response_reg"/>
    <property type="match status" value="1"/>
</dbReference>
<dbReference type="GeneID" id="83218178"/>
<dbReference type="FunFam" id="3.30.565.10:FF:000010">
    <property type="entry name" value="Sensor histidine kinase RcsC"/>
    <property type="match status" value="1"/>
</dbReference>
<feature type="domain" description="Protein kinase" evidence="11">
    <location>
        <begin position="1"/>
        <end position="305"/>
    </location>
</feature>
<dbReference type="PANTHER" id="PTHR45339">
    <property type="entry name" value="HYBRID SIGNAL TRANSDUCTION HISTIDINE KINASE J"/>
    <property type="match status" value="1"/>
</dbReference>
<dbReference type="InterPro" id="IPR003661">
    <property type="entry name" value="HisK_dim/P_dom"/>
</dbReference>
<dbReference type="PROSITE" id="PS50110">
    <property type="entry name" value="RESPONSE_REGULATORY"/>
    <property type="match status" value="1"/>
</dbReference>
<evidence type="ECO:0000259" key="13">
    <source>
        <dbReference type="PROSITE" id="PS50110"/>
    </source>
</evidence>
<dbReference type="FunFam" id="1.10.287.130:FF:000002">
    <property type="entry name" value="Two-component osmosensing histidine kinase"/>
    <property type="match status" value="1"/>
</dbReference>
<dbReference type="InterPro" id="IPR011009">
    <property type="entry name" value="Kinase-like_dom_sf"/>
</dbReference>
<gene>
    <name evidence="14" type="ORF">O0I10_010776</name>
</gene>
<feature type="domain" description="Histidine kinase" evidence="12">
    <location>
        <begin position="1723"/>
        <end position="1951"/>
    </location>
</feature>
<dbReference type="SMART" id="SM00220">
    <property type="entry name" value="S_TKc"/>
    <property type="match status" value="1"/>
</dbReference>
<dbReference type="PROSITE" id="PS50109">
    <property type="entry name" value="HIS_KIN"/>
    <property type="match status" value="1"/>
</dbReference>
<dbReference type="InterPro" id="IPR036097">
    <property type="entry name" value="HisK_dim/P_sf"/>
</dbReference>
<evidence type="ECO:0000256" key="2">
    <source>
        <dbReference type="ARBA" id="ARBA00012438"/>
    </source>
</evidence>
<dbReference type="Pfam" id="PF00512">
    <property type="entry name" value="HisKA"/>
    <property type="match status" value="1"/>
</dbReference>
<dbReference type="SUPFAM" id="SSF56112">
    <property type="entry name" value="Protein kinase-like (PK-like)"/>
    <property type="match status" value="1"/>
</dbReference>
<feature type="compositionally biased region" description="Polar residues" evidence="10">
    <location>
        <begin position="1471"/>
        <end position="1487"/>
    </location>
</feature>
<evidence type="ECO:0000256" key="1">
    <source>
        <dbReference type="ARBA" id="ARBA00000085"/>
    </source>
</evidence>
<dbReference type="InterPro" id="IPR004358">
    <property type="entry name" value="Sig_transdc_His_kin-like_C"/>
</dbReference>
<keyword evidence="8" id="KW-0902">Two-component regulatory system</keyword>
<dbReference type="RefSeq" id="XP_058338451.1">
    <property type="nucleotide sequence ID" value="XM_058490751.1"/>
</dbReference>
<reference evidence="14 15" key="1">
    <citation type="submission" date="2023-03" db="EMBL/GenBank/DDBJ databases">
        <title>Genome sequence of Lichtheimia ornata CBS 291.66.</title>
        <authorList>
            <person name="Mohabir J.T."/>
            <person name="Shea T.P."/>
            <person name="Kurbessoian T."/>
            <person name="Berby B."/>
            <person name="Fontaine J."/>
            <person name="Livny J."/>
            <person name="Gnirke A."/>
            <person name="Stajich J.E."/>
            <person name="Cuomo C.A."/>
        </authorList>
    </citation>
    <scope>NUCLEOTIDE SEQUENCE [LARGE SCALE GENOMIC DNA]</scope>
    <source>
        <strain evidence="14">CBS 291.66</strain>
    </source>
</reference>